<dbReference type="EMBL" id="JBHYPX010000090">
    <property type="protein sequence ID" value="MFE1356473.1"/>
    <property type="molecule type" value="Genomic_DNA"/>
</dbReference>
<gene>
    <name evidence="1" type="ORF">ACFW6T_31295</name>
</gene>
<protein>
    <submittedName>
        <fullName evidence="1">Uncharacterized protein</fullName>
    </submittedName>
</protein>
<proteinExistence type="predicted"/>
<organism evidence="1 2">
    <name type="scientific">Kitasatospora phosalacinea</name>
    <dbReference type="NCBI Taxonomy" id="2065"/>
    <lineage>
        <taxon>Bacteria</taxon>
        <taxon>Bacillati</taxon>
        <taxon>Actinomycetota</taxon>
        <taxon>Actinomycetes</taxon>
        <taxon>Kitasatosporales</taxon>
        <taxon>Streptomycetaceae</taxon>
        <taxon>Kitasatospora</taxon>
    </lineage>
</organism>
<dbReference type="RefSeq" id="WP_380318761.1">
    <property type="nucleotide sequence ID" value="NZ_JBHYPW010000007.1"/>
</dbReference>
<evidence type="ECO:0000313" key="1">
    <source>
        <dbReference type="EMBL" id="MFE1356473.1"/>
    </source>
</evidence>
<sequence length="167" mass="19496">MRPAHYLEIPDLWVSAGHLCVGRSGMDGGRPARIDSFRLTDTTPWTAEQHGIVNQTDMLHPDHRLLEWVPYEFRYRFHCDDDACRGHDMGLHDWEAGQSWRKFRRTYPAHRLADVLRERWWTRTVTPDRATHFFVGNIAARPRTFMLLGVFNPTIAALTAPRQDALF</sequence>
<dbReference type="Proteomes" id="UP001599542">
    <property type="component" value="Unassembled WGS sequence"/>
</dbReference>
<accession>A0ABW6GUM5</accession>
<comment type="caution">
    <text evidence="1">The sequence shown here is derived from an EMBL/GenBank/DDBJ whole genome shotgun (WGS) entry which is preliminary data.</text>
</comment>
<name>A0ABW6GUM5_9ACTN</name>
<reference evidence="1 2" key="1">
    <citation type="submission" date="2024-09" db="EMBL/GenBank/DDBJ databases">
        <title>The Natural Products Discovery Center: Release of the First 8490 Sequenced Strains for Exploring Actinobacteria Biosynthetic Diversity.</title>
        <authorList>
            <person name="Kalkreuter E."/>
            <person name="Kautsar S.A."/>
            <person name="Yang D."/>
            <person name="Bader C.D."/>
            <person name="Teijaro C.N."/>
            <person name="Fluegel L."/>
            <person name="Davis C.M."/>
            <person name="Simpson J.R."/>
            <person name="Lauterbach L."/>
            <person name="Steele A.D."/>
            <person name="Gui C."/>
            <person name="Meng S."/>
            <person name="Li G."/>
            <person name="Viehrig K."/>
            <person name="Ye F."/>
            <person name="Su P."/>
            <person name="Kiefer A.F."/>
            <person name="Nichols A."/>
            <person name="Cepeda A.J."/>
            <person name="Yan W."/>
            <person name="Fan B."/>
            <person name="Jiang Y."/>
            <person name="Adhikari A."/>
            <person name="Zheng C.-J."/>
            <person name="Schuster L."/>
            <person name="Cowan T.M."/>
            <person name="Smanski M.J."/>
            <person name="Chevrette M.G."/>
            <person name="De Carvalho L.P.S."/>
            <person name="Shen B."/>
        </authorList>
    </citation>
    <scope>NUCLEOTIDE SEQUENCE [LARGE SCALE GENOMIC DNA]</scope>
    <source>
        <strain evidence="1 2">NPDC058753</strain>
    </source>
</reference>
<keyword evidence="2" id="KW-1185">Reference proteome</keyword>
<evidence type="ECO:0000313" key="2">
    <source>
        <dbReference type="Proteomes" id="UP001599542"/>
    </source>
</evidence>